<sequence length="121" mass="13959">MWVHDFIPESQQSSREWRHTSSPKPKRARRSRSAGKVMVTFFWDWPGVIHVDFLTDARTVNAAYYSDLLATDVKEKIQSKQKTGGKQVAFLQDNAHPHMAKTTMEALRKLKWNLDTSAIQS</sequence>
<keyword evidence="3" id="KW-1185">Reference proteome</keyword>
<dbReference type="EMBL" id="NEVH01009070">
    <property type="protein sequence ID" value="PNF33933.1"/>
    <property type="molecule type" value="Genomic_DNA"/>
</dbReference>
<dbReference type="Gene3D" id="3.30.420.10">
    <property type="entry name" value="Ribonuclease H-like superfamily/Ribonuclease H"/>
    <property type="match status" value="1"/>
</dbReference>
<evidence type="ECO:0000313" key="2">
    <source>
        <dbReference type="EMBL" id="PNF33933.1"/>
    </source>
</evidence>
<reference evidence="2 3" key="1">
    <citation type="submission" date="2017-12" db="EMBL/GenBank/DDBJ databases">
        <title>Hemimetabolous genomes reveal molecular basis of termite eusociality.</title>
        <authorList>
            <person name="Harrison M.C."/>
            <person name="Jongepier E."/>
            <person name="Robertson H.M."/>
            <person name="Arning N."/>
            <person name="Bitard-Feildel T."/>
            <person name="Chao H."/>
            <person name="Childers C.P."/>
            <person name="Dinh H."/>
            <person name="Doddapaneni H."/>
            <person name="Dugan S."/>
            <person name="Gowin J."/>
            <person name="Greiner C."/>
            <person name="Han Y."/>
            <person name="Hu H."/>
            <person name="Hughes D.S.T."/>
            <person name="Huylmans A.-K."/>
            <person name="Kemena C."/>
            <person name="Kremer L.P.M."/>
            <person name="Lee S.L."/>
            <person name="Lopez-Ezquerra A."/>
            <person name="Mallet L."/>
            <person name="Monroy-Kuhn J.M."/>
            <person name="Moser A."/>
            <person name="Murali S.C."/>
            <person name="Muzny D.M."/>
            <person name="Otani S."/>
            <person name="Piulachs M.-D."/>
            <person name="Poelchau M."/>
            <person name="Qu J."/>
            <person name="Schaub F."/>
            <person name="Wada-Katsumata A."/>
            <person name="Worley K.C."/>
            <person name="Xie Q."/>
            <person name="Ylla G."/>
            <person name="Poulsen M."/>
            <person name="Gibbs R.A."/>
            <person name="Schal C."/>
            <person name="Richards S."/>
            <person name="Belles X."/>
            <person name="Korb J."/>
            <person name="Bornberg-Bauer E."/>
        </authorList>
    </citation>
    <scope>NUCLEOTIDE SEQUENCE [LARGE SCALE GENOMIC DNA]</scope>
    <source>
        <tissue evidence="2">Whole body</tissue>
    </source>
</reference>
<evidence type="ECO:0008006" key="4">
    <source>
        <dbReference type="Google" id="ProtNLM"/>
    </source>
</evidence>
<dbReference type="Proteomes" id="UP000235965">
    <property type="component" value="Unassembled WGS sequence"/>
</dbReference>
<dbReference type="PANTHER" id="PTHR46060:SF1">
    <property type="entry name" value="MARINER MOS1 TRANSPOSASE-LIKE PROTEIN"/>
    <property type="match status" value="1"/>
</dbReference>
<organism evidence="2 3">
    <name type="scientific">Cryptotermes secundus</name>
    <dbReference type="NCBI Taxonomy" id="105785"/>
    <lineage>
        <taxon>Eukaryota</taxon>
        <taxon>Metazoa</taxon>
        <taxon>Ecdysozoa</taxon>
        <taxon>Arthropoda</taxon>
        <taxon>Hexapoda</taxon>
        <taxon>Insecta</taxon>
        <taxon>Pterygota</taxon>
        <taxon>Neoptera</taxon>
        <taxon>Polyneoptera</taxon>
        <taxon>Dictyoptera</taxon>
        <taxon>Blattodea</taxon>
        <taxon>Blattoidea</taxon>
        <taxon>Termitoidae</taxon>
        <taxon>Kalotermitidae</taxon>
        <taxon>Cryptotermitinae</taxon>
        <taxon>Cryptotermes</taxon>
    </lineage>
</organism>
<gene>
    <name evidence="2" type="ORF">B7P43_G06016</name>
</gene>
<dbReference type="PANTHER" id="PTHR46060">
    <property type="entry name" value="MARINER MOS1 TRANSPOSASE-LIKE PROTEIN"/>
    <property type="match status" value="1"/>
</dbReference>
<dbReference type="AlphaFoldDB" id="A0A2J7QZC0"/>
<proteinExistence type="predicted"/>
<protein>
    <recommendedName>
        <fullName evidence="4">Tc1-like transposase DDE domain-containing protein</fullName>
    </recommendedName>
</protein>
<feature type="compositionally biased region" description="Basic residues" evidence="1">
    <location>
        <begin position="24"/>
        <end position="33"/>
    </location>
</feature>
<dbReference type="InParanoid" id="A0A2J7QZC0"/>
<evidence type="ECO:0000313" key="3">
    <source>
        <dbReference type="Proteomes" id="UP000235965"/>
    </source>
</evidence>
<comment type="caution">
    <text evidence="2">The sequence shown here is derived from an EMBL/GenBank/DDBJ whole genome shotgun (WGS) entry which is preliminary data.</text>
</comment>
<feature type="region of interest" description="Disordered" evidence="1">
    <location>
        <begin position="1"/>
        <end position="33"/>
    </location>
</feature>
<dbReference type="InterPro" id="IPR036397">
    <property type="entry name" value="RNaseH_sf"/>
</dbReference>
<evidence type="ECO:0000256" key="1">
    <source>
        <dbReference type="SAM" id="MobiDB-lite"/>
    </source>
</evidence>
<dbReference type="InterPro" id="IPR001888">
    <property type="entry name" value="Transposase_1"/>
</dbReference>
<accession>A0A2J7QZC0</accession>
<name>A0A2J7QZC0_9NEOP</name>
<dbReference type="STRING" id="105785.A0A2J7QZC0"/>
<dbReference type="Pfam" id="PF01359">
    <property type="entry name" value="Transposase_1"/>
    <property type="match status" value="1"/>
</dbReference>
<dbReference type="GO" id="GO:0003676">
    <property type="term" value="F:nucleic acid binding"/>
    <property type="evidence" value="ECO:0007669"/>
    <property type="project" value="InterPro"/>
</dbReference>
<dbReference type="InterPro" id="IPR052709">
    <property type="entry name" value="Transposase-MT_Hybrid"/>
</dbReference>